<dbReference type="SUPFAM" id="SSF48576">
    <property type="entry name" value="Terpenoid synthases"/>
    <property type="match status" value="1"/>
</dbReference>
<reference evidence="7" key="2">
    <citation type="journal article" date="2014" name="BMC Genomics">
        <title>A genomic perspective to assessing quality of mass-reared SIT flies used in Mediterranean fruit fly (Ceratitis capitata) eradication in California.</title>
        <authorList>
            <person name="Calla B."/>
            <person name="Hall B."/>
            <person name="Hou S."/>
            <person name="Geib S.M."/>
        </authorList>
    </citation>
    <scope>NUCLEOTIDE SEQUENCE</scope>
</reference>
<evidence type="ECO:0000256" key="2">
    <source>
        <dbReference type="ARBA" id="ARBA00022792"/>
    </source>
</evidence>
<dbReference type="Gene3D" id="1.10.600.10">
    <property type="entry name" value="Farnesyl Diphosphate Synthase"/>
    <property type="match status" value="1"/>
</dbReference>
<feature type="non-terminal residue" evidence="7">
    <location>
        <position position="1"/>
    </location>
</feature>
<keyword evidence="2" id="KW-0999">Mitochondrion inner membrane</keyword>
<evidence type="ECO:0000256" key="5">
    <source>
        <dbReference type="ARBA" id="ARBA00023136"/>
    </source>
</evidence>
<evidence type="ECO:0000256" key="6">
    <source>
        <dbReference type="ARBA" id="ARBA00038273"/>
    </source>
</evidence>
<protein>
    <submittedName>
        <fullName evidence="7">NADH dehydrogenase (Ubiquinone) complex I, assembly factor 6</fullName>
    </submittedName>
</protein>
<dbReference type="EMBL" id="GAMC01008165">
    <property type="protein sequence ID" value="JAB98390.1"/>
    <property type="molecule type" value="mRNA"/>
</dbReference>
<dbReference type="OrthoDB" id="270318at2759"/>
<evidence type="ECO:0000256" key="3">
    <source>
        <dbReference type="ARBA" id="ARBA00022946"/>
    </source>
</evidence>
<comment type="subcellular location">
    <subcellularLocation>
        <location evidence="1">Mitochondrion inner membrane</location>
    </subcellularLocation>
</comment>
<dbReference type="InterPro" id="IPR008949">
    <property type="entry name" value="Isoprenoid_synthase_dom_sf"/>
</dbReference>
<dbReference type="EMBL" id="GAMC01008164">
    <property type="protein sequence ID" value="JAB98391.1"/>
    <property type="molecule type" value="mRNA"/>
</dbReference>
<keyword evidence="4" id="KW-0496">Mitochondrion</keyword>
<reference evidence="7" key="1">
    <citation type="submission" date="2013-07" db="EMBL/GenBank/DDBJ databases">
        <authorList>
            <person name="Geib S."/>
        </authorList>
    </citation>
    <scope>NUCLEOTIDE SEQUENCE</scope>
</reference>
<gene>
    <name evidence="7" type="primary">U551</name>
</gene>
<dbReference type="GO" id="GO:0032981">
    <property type="term" value="P:mitochondrial respiratory chain complex I assembly"/>
    <property type="evidence" value="ECO:0007669"/>
    <property type="project" value="TreeGrafter"/>
</dbReference>
<dbReference type="InterPro" id="IPR002060">
    <property type="entry name" value="Squ/phyt_synthse"/>
</dbReference>
<keyword evidence="5" id="KW-0472">Membrane</keyword>
<dbReference type="Pfam" id="PF00494">
    <property type="entry name" value="SQS_PSY"/>
    <property type="match status" value="1"/>
</dbReference>
<evidence type="ECO:0000313" key="7">
    <source>
        <dbReference type="EMBL" id="JAB98390.1"/>
    </source>
</evidence>
<dbReference type="PANTHER" id="PTHR21181:SF13">
    <property type="entry name" value="NADH DEHYDROGENASE (UBIQUINONE) COMPLEX I, ASSEMBLY FACTOR 6"/>
    <property type="match status" value="1"/>
</dbReference>
<proteinExistence type="evidence at transcript level"/>
<organism evidence="7">
    <name type="scientific">Ceratitis capitata</name>
    <name type="common">Mediterranean fruit fly</name>
    <name type="synonym">Tephritis capitata</name>
    <dbReference type="NCBI Taxonomy" id="7213"/>
    <lineage>
        <taxon>Eukaryota</taxon>
        <taxon>Metazoa</taxon>
        <taxon>Ecdysozoa</taxon>
        <taxon>Arthropoda</taxon>
        <taxon>Hexapoda</taxon>
        <taxon>Insecta</taxon>
        <taxon>Pterygota</taxon>
        <taxon>Neoptera</taxon>
        <taxon>Endopterygota</taxon>
        <taxon>Diptera</taxon>
        <taxon>Brachycera</taxon>
        <taxon>Muscomorpha</taxon>
        <taxon>Tephritoidea</taxon>
        <taxon>Tephritidae</taxon>
        <taxon>Ceratitis</taxon>
        <taxon>Ceratitis</taxon>
    </lineage>
</organism>
<evidence type="ECO:0000256" key="1">
    <source>
        <dbReference type="ARBA" id="ARBA00004273"/>
    </source>
</evidence>
<name>W8BAU9_CERCA</name>
<sequence>KNISCHSNFIMRLLIKRLDCLKNSLKCCLQQQGHPTYSTQKKLANELFSAQYCINLVEKNDYENYLCTLLLNGDQRRHAFALRAFNVEVANCGAKVSEEHINKLKLKFWYDSIDKCFSNETSYVADHPVLRELKYTVDSNKLSKIYLKRLVTARDRPSNQPFLSVKHLEEYAEQVFSSLFHLLVELNGIKDIQVDHAVSHLGKAQGITTLLRAIPYKGRTQALNVPQEILIKHGVSQERIVRDKAEDKGVEECIFEVASVAHQHLEKARSLIDKVPKSVRKVFLPSIAVERYLERLRKSNFRLTDQRCLQRDSMLPISLYWNNFRSRY</sequence>
<keyword evidence="3" id="KW-0809">Transit peptide</keyword>
<dbReference type="GO" id="GO:0005743">
    <property type="term" value="C:mitochondrial inner membrane"/>
    <property type="evidence" value="ECO:0007669"/>
    <property type="project" value="UniProtKB-SubCell"/>
</dbReference>
<dbReference type="PANTHER" id="PTHR21181">
    <property type="match status" value="1"/>
</dbReference>
<keyword evidence="7" id="KW-0830">Ubiquinone</keyword>
<accession>W8BAU9</accession>
<comment type="similarity">
    <text evidence="6">Belongs to the NDUFAF6 family.</text>
</comment>
<dbReference type="AlphaFoldDB" id="W8BAU9"/>
<evidence type="ECO:0000256" key="4">
    <source>
        <dbReference type="ARBA" id="ARBA00023128"/>
    </source>
</evidence>